<keyword evidence="1" id="KW-1133">Transmembrane helix</keyword>
<keyword evidence="1" id="KW-0472">Membrane</keyword>
<evidence type="ECO:0000313" key="3">
    <source>
        <dbReference type="Proteomes" id="UP001211249"/>
    </source>
</evidence>
<comment type="caution">
    <text evidence="2">The sequence shown here is derived from an EMBL/GenBank/DDBJ whole genome shotgun (WGS) entry which is preliminary data.</text>
</comment>
<keyword evidence="1" id="KW-0812">Transmembrane</keyword>
<evidence type="ECO:0000256" key="1">
    <source>
        <dbReference type="SAM" id="Phobius"/>
    </source>
</evidence>
<accession>A0ABT5AHX1</accession>
<feature type="transmembrane region" description="Helical" evidence="1">
    <location>
        <begin position="35"/>
        <end position="62"/>
    </location>
</feature>
<protein>
    <submittedName>
        <fullName evidence="2">Uncharacterized protein</fullName>
    </submittedName>
</protein>
<feature type="transmembrane region" description="Helical" evidence="1">
    <location>
        <begin position="12"/>
        <end position="29"/>
    </location>
</feature>
<organism evidence="2 3">
    <name type="scientific">Dolichospermum planctonicum CS-1226</name>
    <dbReference type="NCBI Taxonomy" id="3021751"/>
    <lineage>
        <taxon>Bacteria</taxon>
        <taxon>Bacillati</taxon>
        <taxon>Cyanobacteriota</taxon>
        <taxon>Cyanophyceae</taxon>
        <taxon>Nostocales</taxon>
        <taxon>Aphanizomenonaceae</taxon>
        <taxon>Dolichospermum</taxon>
        <taxon>Dolichospermum planctonicum</taxon>
    </lineage>
</organism>
<proteinExistence type="predicted"/>
<sequence>MENQHGYTPQAIGFLLKLLLSSALLSVLIKYAAPFLWIPATVTSALIMVLSPTMVMATVLLWRVPRQK</sequence>
<gene>
    <name evidence="2" type="ORF">PN451_13840</name>
</gene>
<name>A0ABT5AHX1_9CYAN</name>
<keyword evidence="3" id="KW-1185">Reference proteome</keyword>
<evidence type="ECO:0000313" key="2">
    <source>
        <dbReference type="EMBL" id="MDB9536891.1"/>
    </source>
</evidence>
<reference evidence="2 3" key="1">
    <citation type="submission" date="2023-01" db="EMBL/GenBank/DDBJ databases">
        <title>Genomes from the Australian National Cyanobacteria Reference Collection.</title>
        <authorList>
            <person name="Willis A."/>
            <person name="Lee E.M.F."/>
        </authorList>
    </citation>
    <scope>NUCLEOTIDE SEQUENCE [LARGE SCALE GENOMIC DNA]</scope>
    <source>
        <strain evidence="2 3">CS-1226</strain>
    </source>
</reference>
<dbReference type="Proteomes" id="UP001211249">
    <property type="component" value="Unassembled WGS sequence"/>
</dbReference>
<dbReference type="EMBL" id="JAQMUC010000078">
    <property type="protein sequence ID" value="MDB9536891.1"/>
    <property type="molecule type" value="Genomic_DNA"/>
</dbReference>